<dbReference type="PANTHER" id="PTHR36933">
    <property type="entry name" value="SLL0788 PROTEIN"/>
    <property type="match status" value="1"/>
</dbReference>
<dbReference type="InterPro" id="IPR012347">
    <property type="entry name" value="Ferritin-like"/>
</dbReference>
<accession>A0A1K2I051</accession>
<dbReference type="EMBL" id="FPKU01000002">
    <property type="protein sequence ID" value="SFZ85655.1"/>
    <property type="molecule type" value="Genomic_DNA"/>
</dbReference>
<reference evidence="3 4" key="1">
    <citation type="submission" date="2016-11" db="EMBL/GenBank/DDBJ databases">
        <authorList>
            <person name="Jaros S."/>
            <person name="Januszkiewicz K."/>
            <person name="Wedrychowicz H."/>
        </authorList>
    </citation>
    <scope>NUCLEOTIDE SEQUENCE [LARGE SCALE GENOMIC DNA]</scope>
    <source>
        <strain evidence="3 4">ATCC 23634</strain>
    </source>
</reference>
<dbReference type="PANTHER" id="PTHR36933:SF1">
    <property type="entry name" value="SLL0788 PROTEIN"/>
    <property type="match status" value="1"/>
</dbReference>
<feature type="chain" id="PRO_5013086147" description="DUF305 domain-containing protein" evidence="1">
    <location>
        <begin position="30"/>
        <end position="165"/>
    </location>
</feature>
<dbReference type="RefSeq" id="WP_084603534.1">
    <property type="nucleotide sequence ID" value="NZ_FPKU01000002.1"/>
</dbReference>
<dbReference type="InterPro" id="IPR005183">
    <property type="entry name" value="DUF305_CopM-like"/>
</dbReference>
<feature type="domain" description="DUF305" evidence="2">
    <location>
        <begin position="72"/>
        <end position="156"/>
    </location>
</feature>
<dbReference type="Proteomes" id="UP000183447">
    <property type="component" value="Unassembled WGS sequence"/>
</dbReference>
<dbReference type="Gene3D" id="1.20.1260.10">
    <property type="match status" value="1"/>
</dbReference>
<feature type="signal peptide" evidence="1">
    <location>
        <begin position="1"/>
        <end position="29"/>
    </location>
</feature>
<gene>
    <name evidence="3" type="ORF">SAMN02983003_2823</name>
</gene>
<evidence type="ECO:0000313" key="3">
    <source>
        <dbReference type="EMBL" id="SFZ85655.1"/>
    </source>
</evidence>
<evidence type="ECO:0000313" key="4">
    <source>
        <dbReference type="Proteomes" id="UP000183447"/>
    </source>
</evidence>
<evidence type="ECO:0000259" key="2">
    <source>
        <dbReference type="Pfam" id="PF03713"/>
    </source>
</evidence>
<proteinExistence type="predicted"/>
<dbReference type="AlphaFoldDB" id="A0A1K2I051"/>
<keyword evidence="4" id="KW-1185">Reference proteome</keyword>
<evidence type="ECO:0000256" key="1">
    <source>
        <dbReference type="SAM" id="SignalP"/>
    </source>
</evidence>
<name>A0A1K2I051_9HYPH</name>
<dbReference type="STRING" id="665118.SAMN02983003_2823"/>
<organism evidence="3 4">
    <name type="scientific">Devosia enhydra</name>
    <dbReference type="NCBI Taxonomy" id="665118"/>
    <lineage>
        <taxon>Bacteria</taxon>
        <taxon>Pseudomonadati</taxon>
        <taxon>Pseudomonadota</taxon>
        <taxon>Alphaproteobacteria</taxon>
        <taxon>Hyphomicrobiales</taxon>
        <taxon>Devosiaceae</taxon>
        <taxon>Devosia</taxon>
    </lineage>
</organism>
<dbReference type="Pfam" id="PF03713">
    <property type="entry name" value="DUF305"/>
    <property type="match status" value="1"/>
</dbReference>
<protein>
    <recommendedName>
        <fullName evidence="2">DUF305 domain-containing protein</fullName>
    </recommendedName>
</protein>
<keyword evidence="1" id="KW-0732">Signal</keyword>
<sequence length="165" mass="17617">MSRSPTPLRGFMAALALLGASALPLPALAQHAHHGAAPAEAATTTLPDICLEHASMEGHDMSGDAMAGSMEDAQAPSPAHQAMIDDMMAMHDEMMVGMMAEDFDVAFVCGMIPHHQGAIAMAEAVLEHGNDAWTKGLARKIIAAQQQEITDMLNWLKQQESEHNH</sequence>
<dbReference type="OrthoDB" id="517560at2"/>